<dbReference type="EMBL" id="CP046401">
    <property type="protein sequence ID" value="QGY47590.1"/>
    <property type="molecule type" value="Genomic_DNA"/>
</dbReference>
<keyword evidence="3" id="KW-0808">Transferase</keyword>
<dbReference type="CDD" id="cd02440">
    <property type="entry name" value="AdoMet_MTases"/>
    <property type="match status" value="1"/>
</dbReference>
<dbReference type="KEGG" id="mcos:GM418_29155"/>
<protein>
    <submittedName>
        <fullName evidence="3">Methyltransferase domain-containing protein</fullName>
    </submittedName>
</protein>
<gene>
    <name evidence="3" type="ORF">GM418_29155</name>
</gene>
<dbReference type="GO" id="GO:0008757">
    <property type="term" value="F:S-adenosylmethionine-dependent methyltransferase activity"/>
    <property type="evidence" value="ECO:0007669"/>
    <property type="project" value="InterPro"/>
</dbReference>
<feature type="domain" description="Methyltransferase type 11" evidence="2">
    <location>
        <begin position="50"/>
        <end position="146"/>
    </location>
</feature>
<evidence type="ECO:0000313" key="4">
    <source>
        <dbReference type="Proteomes" id="UP000428260"/>
    </source>
</evidence>
<dbReference type="InterPro" id="IPR013216">
    <property type="entry name" value="Methyltransf_11"/>
</dbReference>
<dbReference type="GO" id="GO:0032259">
    <property type="term" value="P:methylation"/>
    <property type="evidence" value="ECO:0007669"/>
    <property type="project" value="UniProtKB-KW"/>
</dbReference>
<evidence type="ECO:0000256" key="1">
    <source>
        <dbReference type="SAM" id="MobiDB-lite"/>
    </source>
</evidence>
<reference evidence="3 4" key="1">
    <citation type="submission" date="2019-11" db="EMBL/GenBank/DDBJ databases">
        <authorList>
            <person name="Zheng R.K."/>
            <person name="Sun C.M."/>
        </authorList>
    </citation>
    <scope>NUCLEOTIDE SEQUENCE [LARGE SCALE GENOMIC DNA]</scope>
    <source>
        <strain evidence="3 4">WC007</strain>
    </source>
</reference>
<organism evidence="3 4">
    <name type="scientific">Maribellus comscasis</name>
    <dbReference type="NCBI Taxonomy" id="2681766"/>
    <lineage>
        <taxon>Bacteria</taxon>
        <taxon>Pseudomonadati</taxon>
        <taxon>Bacteroidota</taxon>
        <taxon>Bacteroidia</taxon>
        <taxon>Marinilabiliales</taxon>
        <taxon>Prolixibacteraceae</taxon>
        <taxon>Maribellus</taxon>
    </lineage>
</organism>
<keyword evidence="3" id="KW-0489">Methyltransferase</keyword>
<name>A0A6I6K2G6_9BACT</name>
<proteinExistence type="predicted"/>
<sequence>MEDRINKERKFWDSFAKRYDKNRKKSGTNEAYKNLFKIFKEDIAGIENLLETATGTGLISLQLSSLVSEITAIDLSPEMLKIAQEKARKQEVVNINFREGDICNLDFPNNFFDAAIASNVLHLLFEPGKAMQEIKRVVKPGGTVIIPTYCHGENLQSHFFSRCMNIMGFRARTRWSVVSFQEFVKENGFEIVRQEILKGAIPMVYLVAMDSGSKENGTQNHQNTNINTSSQQP</sequence>
<accession>A0A6I6K2G6</accession>
<dbReference type="RefSeq" id="WP_158871621.1">
    <property type="nucleotide sequence ID" value="NZ_CP046401.1"/>
</dbReference>
<evidence type="ECO:0000313" key="3">
    <source>
        <dbReference type="EMBL" id="QGY47590.1"/>
    </source>
</evidence>
<dbReference type="AlphaFoldDB" id="A0A6I6K2G6"/>
<evidence type="ECO:0000259" key="2">
    <source>
        <dbReference type="Pfam" id="PF08241"/>
    </source>
</evidence>
<feature type="region of interest" description="Disordered" evidence="1">
    <location>
        <begin position="214"/>
        <end position="233"/>
    </location>
</feature>
<dbReference type="Pfam" id="PF08241">
    <property type="entry name" value="Methyltransf_11"/>
    <property type="match status" value="1"/>
</dbReference>
<keyword evidence="4" id="KW-1185">Reference proteome</keyword>
<dbReference type="SUPFAM" id="SSF53335">
    <property type="entry name" value="S-adenosyl-L-methionine-dependent methyltransferases"/>
    <property type="match status" value="1"/>
</dbReference>
<dbReference type="PANTHER" id="PTHR43591">
    <property type="entry name" value="METHYLTRANSFERASE"/>
    <property type="match status" value="1"/>
</dbReference>
<dbReference type="Gene3D" id="3.40.50.150">
    <property type="entry name" value="Vaccinia Virus protein VP39"/>
    <property type="match status" value="1"/>
</dbReference>
<dbReference type="Proteomes" id="UP000428260">
    <property type="component" value="Chromosome"/>
</dbReference>
<dbReference type="InterPro" id="IPR029063">
    <property type="entry name" value="SAM-dependent_MTases_sf"/>
</dbReference>